<keyword evidence="2" id="KW-0201">Cytochrome c-type biogenesis</keyword>
<accession>A0A318D3W2</accession>
<dbReference type="OrthoDB" id="9776053at2"/>
<evidence type="ECO:0000256" key="2">
    <source>
        <dbReference type="ARBA" id="ARBA00022748"/>
    </source>
</evidence>
<reference evidence="8 9" key="1">
    <citation type="submission" date="2018-05" db="EMBL/GenBank/DDBJ databases">
        <title>Kangiella spongicola genome sequence.</title>
        <authorList>
            <person name="Maclea K.S."/>
            <person name="Goen A.E."/>
            <person name="Kelley C."/>
            <person name="Underriner A."/>
            <person name="Silverwood T."/>
            <person name="Trachtenberg A.M."/>
        </authorList>
    </citation>
    <scope>NUCLEOTIDE SEQUENCE [LARGE SCALE GENOMIC DNA]</scope>
    <source>
        <strain evidence="8 9">ATCC BAA-2076</strain>
    </source>
</reference>
<sequence length="341" mass="39068">MLVWLALLLFVLVWASWLFGQIFTGKRKVFVFIAMLLVSSLGTLGIYYFEGAHKELEQTAAMHQQLKDLTLRELADKADQREITMEQLLSELRLRNELEPNNFEKWRELGTIFLRFGEIARAEQAFTRAVSAKPGAETRLEFAQTFMELGTEEGLEYAEKHIKLVLINNPKHEGALLLQGINNFKQKDYQSAVYYWSNLLKQREPGSESYKIIKEQIELAERKLKMEALNHIKVIVDNLDELILTRYKKAFVLVRREQGGPPVAVKSIDISKLDEPLKLSPDNVMLPGVDLWASENVYVEVRLSQSGLAQPEAGDKFGKTEILSTLTPSETFHIEITERVE</sequence>
<dbReference type="PANTHER" id="PTHR47870">
    <property type="entry name" value="CYTOCHROME C-TYPE BIOGENESIS PROTEIN CCMH"/>
    <property type="match status" value="1"/>
</dbReference>
<evidence type="ECO:0000259" key="7">
    <source>
        <dbReference type="Pfam" id="PF23914"/>
    </source>
</evidence>
<dbReference type="InterPro" id="IPR051263">
    <property type="entry name" value="C-type_cytochrome_biogenesis"/>
</dbReference>
<evidence type="ECO:0000256" key="5">
    <source>
        <dbReference type="SAM" id="Phobius"/>
    </source>
</evidence>
<dbReference type="EMBL" id="QICH01000003">
    <property type="protein sequence ID" value="PXF62508.1"/>
    <property type="molecule type" value="Genomic_DNA"/>
</dbReference>
<evidence type="ECO:0000313" key="9">
    <source>
        <dbReference type="Proteomes" id="UP000247689"/>
    </source>
</evidence>
<keyword evidence="5" id="KW-1133">Transmembrane helix</keyword>
<dbReference type="InterPro" id="IPR011990">
    <property type="entry name" value="TPR-like_helical_dom_sf"/>
</dbReference>
<evidence type="ECO:0000256" key="3">
    <source>
        <dbReference type="ARBA" id="ARBA00022803"/>
    </source>
</evidence>
<evidence type="ECO:0000256" key="4">
    <source>
        <dbReference type="PROSITE-ProRule" id="PRU00339"/>
    </source>
</evidence>
<dbReference type="Pfam" id="PF23892">
    <property type="entry name" value="Ig_CycH"/>
    <property type="match status" value="1"/>
</dbReference>
<dbReference type="PANTHER" id="PTHR47870:SF1">
    <property type="entry name" value="CYTOCHROME C-TYPE BIOGENESIS PROTEIN CCMH"/>
    <property type="match status" value="1"/>
</dbReference>
<dbReference type="InterPro" id="IPR019734">
    <property type="entry name" value="TPR_rpt"/>
</dbReference>
<comment type="caution">
    <text evidence="8">The sequence shown here is derived from an EMBL/GenBank/DDBJ whole genome shotgun (WGS) entry which is preliminary data.</text>
</comment>
<feature type="transmembrane region" description="Helical" evidence="5">
    <location>
        <begin position="30"/>
        <end position="49"/>
    </location>
</feature>
<keyword evidence="3 4" id="KW-0802">TPR repeat</keyword>
<dbReference type="SUPFAM" id="SSF48452">
    <property type="entry name" value="TPR-like"/>
    <property type="match status" value="1"/>
</dbReference>
<keyword evidence="9" id="KW-1185">Reference proteome</keyword>
<keyword evidence="1" id="KW-0677">Repeat</keyword>
<feature type="domain" description="Cytochrome c-type biogenesis protein H Ig-like" evidence="6">
    <location>
        <begin position="247"/>
        <end position="336"/>
    </location>
</feature>
<keyword evidence="5" id="KW-0812">Transmembrane</keyword>
<dbReference type="Proteomes" id="UP000247689">
    <property type="component" value="Unassembled WGS sequence"/>
</dbReference>
<evidence type="ECO:0000259" key="6">
    <source>
        <dbReference type="Pfam" id="PF23892"/>
    </source>
</evidence>
<evidence type="ECO:0000256" key="1">
    <source>
        <dbReference type="ARBA" id="ARBA00022737"/>
    </source>
</evidence>
<name>A0A318D3W2_9GAMM</name>
<dbReference type="InterPro" id="IPR056413">
    <property type="entry name" value="TPR_CcmH_CycH"/>
</dbReference>
<dbReference type="InterPro" id="IPR056412">
    <property type="entry name" value="Ig_CycH"/>
</dbReference>
<organism evidence="8 9">
    <name type="scientific">Kangiella spongicola</name>
    <dbReference type="NCBI Taxonomy" id="796379"/>
    <lineage>
        <taxon>Bacteria</taxon>
        <taxon>Pseudomonadati</taxon>
        <taxon>Pseudomonadota</taxon>
        <taxon>Gammaproteobacteria</taxon>
        <taxon>Kangiellales</taxon>
        <taxon>Kangiellaceae</taxon>
        <taxon>Kangiella</taxon>
    </lineage>
</organism>
<dbReference type="AlphaFoldDB" id="A0A318D3W2"/>
<feature type="domain" description="Cytochrome c-type biogenesis protein H TPR" evidence="7">
    <location>
        <begin position="56"/>
        <end position="208"/>
    </location>
</feature>
<protein>
    <submittedName>
        <fullName evidence="8">Uncharacterized protein</fullName>
    </submittedName>
</protein>
<dbReference type="PROSITE" id="PS50005">
    <property type="entry name" value="TPR"/>
    <property type="match status" value="1"/>
</dbReference>
<dbReference type="RefSeq" id="WP_110201417.1">
    <property type="nucleotide sequence ID" value="NZ_QICH01000003.1"/>
</dbReference>
<proteinExistence type="predicted"/>
<gene>
    <name evidence="8" type="ORF">DL796_09195</name>
</gene>
<dbReference type="GO" id="GO:0017004">
    <property type="term" value="P:cytochrome complex assembly"/>
    <property type="evidence" value="ECO:0007669"/>
    <property type="project" value="UniProtKB-KW"/>
</dbReference>
<keyword evidence="5" id="KW-0472">Membrane</keyword>
<feature type="repeat" description="TPR" evidence="4">
    <location>
        <begin position="103"/>
        <end position="136"/>
    </location>
</feature>
<evidence type="ECO:0000313" key="8">
    <source>
        <dbReference type="EMBL" id="PXF62508.1"/>
    </source>
</evidence>
<dbReference type="Gene3D" id="1.25.40.10">
    <property type="entry name" value="Tetratricopeptide repeat domain"/>
    <property type="match status" value="1"/>
</dbReference>
<dbReference type="Pfam" id="PF23914">
    <property type="entry name" value="TPR_CcmH_CycH"/>
    <property type="match status" value="1"/>
</dbReference>